<dbReference type="Pfam" id="PF13639">
    <property type="entry name" value="zf-RING_2"/>
    <property type="match status" value="1"/>
</dbReference>
<feature type="domain" description="RING-type" evidence="9">
    <location>
        <begin position="277"/>
        <end position="318"/>
    </location>
</feature>
<evidence type="ECO:0000256" key="4">
    <source>
        <dbReference type="ARBA" id="ARBA00022723"/>
    </source>
</evidence>
<dbReference type="Proteomes" id="UP000289738">
    <property type="component" value="Chromosome B03"/>
</dbReference>
<dbReference type="SMART" id="SM00184">
    <property type="entry name" value="RING"/>
    <property type="match status" value="1"/>
</dbReference>
<accession>A0A445A3H8</accession>
<dbReference type="PROSITE" id="PS50089">
    <property type="entry name" value="ZF_RING_2"/>
    <property type="match status" value="1"/>
</dbReference>
<keyword evidence="6" id="KW-0833">Ubl conjugation pathway</keyword>
<evidence type="ECO:0000313" key="11">
    <source>
        <dbReference type="Proteomes" id="UP000289738"/>
    </source>
</evidence>
<dbReference type="EMBL" id="SDMP01000013">
    <property type="protein sequence ID" value="RYR20915.1"/>
    <property type="molecule type" value="Genomic_DNA"/>
</dbReference>
<dbReference type="SUPFAM" id="SSF57850">
    <property type="entry name" value="RING/U-box"/>
    <property type="match status" value="1"/>
</dbReference>
<dbReference type="GO" id="GO:0061630">
    <property type="term" value="F:ubiquitin protein ligase activity"/>
    <property type="evidence" value="ECO:0007669"/>
    <property type="project" value="UniProtKB-EC"/>
</dbReference>
<comment type="caution">
    <text evidence="10">The sequence shown here is derived from an EMBL/GenBank/DDBJ whole genome shotgun (WGS) entry which is preliminary data.</text>
</comment>
<gene>
    <name evidence="10" type="ORF">Ahy_B03g066140</name>
</gene>
<dbReference type="GO" id="GO:0005634">
    <property type="term" value="C:nucleus"/>
    <property type="evidence" value="ECO:0007669"/>
    <property type="project" value="TreeGrafter"/>
</dbReference>
<dbReference type="PANTHER" id="PTHR22937">
    <property type="entry name" value="E3 UBIQUITIN-PROTEIN LIGASE RNF165"/>
    <property type="match status" value="1"/>
</dbReference>
<organism evidence="10 11">
    <name type="scientific">Arachis hypogaea</name>
    <name type="common">Peanut</name>
    <dbReference type="NCBI Taxonomy" id="3818"/>
    <lineage>
        <taxon>Eukaryota</taxon>
        <taxon>Viridiplantae</taxon>
        <taxon>Streptophyta</taxon>
        <taxon>Embryophyta</taxon>
        <taxon>Tracheophyta</taxon>
        <taxon>Spermatophyta</taxon>
        <taxon>Magnoliopsida</taxon>
        <taxon>eudicotyledons</taxon>
        <taxon>Gunneridae</taxon>
        <taxon>Pentapetalae</taxon>
        <taxon>rosids</taxon>
        <taxon>fabids</taxon>
        <taxon>Fabales</taxon>
        <taxon>Fabaceae</taxon>
        <taxon>Papilionoideae</taxon>
        <taxon>50 kb inversion clade</taxon>
        <taxon>dalbergioids sensu lato</taxon>
        <taxon>Dalbergieae</taxon>
        <taxon>Pterocarpus clade</taxon>
        <taxon>Arachis</taxon>
    </lineage>
</organism>
<evidence type="ECO:0000256" key="6">
    <source>
        <dbReference type="ARBA" id="ARBA00022786"/>
    </source>
</evidence>
<dbReference type="InterPro" id="IPR045191">
    <property type="entry name" value="MBR1/2-like"/>
</dbReference>
<comment type="catalytic activity">
    <reaction evidence="1">
        <text>S-ubiquitinyl-[E2 ubiquitin-conjugating enzyme]-L-cysteine + [acceptor protein]-L-lysine = [E2 ubiquitin-conjugating enzyme]-L-cysteine + N(6)-ubiquitinyl-[acceptor protein]-L-lysine.</text>
        <dbReference type="EC" id="2.3.2.27"/>
    </reaction>
</comment>
<keyword evidence="3" id="KW-0808">Transferase</keyword>
<evidence type="ECO:0000256" key="7">
    <source>
        <dbReference type="ARBA" id="ARBA00022833"/>
    </source>
</evidence>
<dbReference type="GO" id="GO:0008270">
    <property type="term" value="F:zinc ion binding"/>
    <property type="evidence" value="ECO:0007669"/>
    <property type="project" value="UniProtKB-KW"/>
</dbReference>
<dbReference type="InterPro" id="IPR013083">
    <property type="entry name" value="Znf_RING/FYVE/PHD"/>
</dbReference>
<keyword evidence="7" id="KW-0862">Zinc</keyword>
<reference evidence="10 11" key="1">
    <citation type="submission" date="2019-01" db="EMBL/GenBank/DDBJ databases">
        <title>Sequencing of cultivated peanut Arachis hypogaea provides insights into genome evolution and oil improvement.</title>
        <authorList>
            <person name="Chen X."/>
        </authorList>
    </citation>
    <scope>NUCLEOTIDE SEQUENCE [LARGE SCALE GENOMIC DNA]</scope>
    <source>
        <strain evidence="11">cv. Fuhuasheng</strain>
        <tissue evidence="10">Leaves</tissue>
    </source>
</reference>
<sequence>MRATAMDRRTQWNFRAIDSHYVFDSSEVRFRHAGPVPHTGRQMYQPNRRGHSRTTLPIELVQVDGVAVLVNHYIDTELRVEDMSYEGLNALGQQIGHVSTGLSEEIITNQMKTKTYLMAASAVNLEEADVCVICQKLKYSMRATAMDRRTQWNFRAIDSHYVFDSSEVRFRHAGPVPHTGRQMYQPNRRGHSRTTLPIELVQVDVIFLVSGVAVLVNHYIDTELRVEDMSYEGLNALGQQIGHVSTGLSEEIITNQMKTKTYLMAASAVNLEEADVCVICQDEYENQDTIGFLPCGHEYHADCLRKWLLVRNVCPLCKSETFILGM</sequence>
<evidence type="ECO:0000256" key="5">
    <source>
        <dbReference type="ARBA" id="ARBA00022771"/>
    </source>
</evidence>
<dbReference type="STRING" id="3818.A0A445A3H8"/>
<evidence type="ECO:0000256" key="8">
    <source>
        <dbReference type="PROSITE-ProRule" id="PRU00175"/>
    </source>
</evidence>
<keyword evidence="5 8" id="KW-0863">Zinc-finger</keyword>
<evidence type="ECO:0000259" key="9">
    <source>
        <dbReference type="PROSITE" id="PS50089"/>
    </source>
</evidence>
<name>A0A445A3H8_ARAHY</name>
<keyword evidence="11" id="KW-1185">Reference proteome</keyword>
<evidence type="ECO:0000313" key="10">
    <source>
        <dbReference type="EMBL" id="RYR20915.1"/>
    </source>
</evidence>
<dbReference type="Gene3D" id="3.30.40.10">
    <property type="entry name" value="Zinc/RING finger domain, C3HC4 (zinc finger)"/>
    <property type="match status" value="1"/>
</dbReference>
<dbReference type="InterPro" id="IPR001841">
    <property type="entry name" value="Znf_RING"/>
</dbReference>
<dbReference type="CDD" id="cd16469">
    <property type="entry name" value="RING-H2_RNF24-like"/>
    <property type="match status" value="1"/>
</dbReference>
<dbReference type="AlphaFoldDB" id="A0A445A3H8"/>
<evidence type="ECO:0000256" key="2">
    <source>
        <dbReference type="ARBA" id="ARBA00012483"/>
    </source>
</evidence>
<proteinExistence type="predicted"/>
<dbReference type="EC" id="2.3.2.27" evidence="2"/>
<evidence type="ECO:0000256" key="1">
    <source>
        <dbReference type="ARBA" id="ARBA00000900"/>
    </source>
</evidence>
<keyword evidence="4" id="KW-0479">Metal-binding</keyword>
<evidence type="ECO:0000256" key="3">
    <source>
        <dbReference type="ARBA" id="ARBA00022679"/>
    </source>
</evidence>
<protein>
    <recommendedName>
        <fullName evidence="2">RING-type E3 ubiquitin transferase</fullName>
        <ecNumber evidence="2">2.3.2.27</ecNumber>
    </recommendedName>
</protein>
<dbReference type="PANTHER" id="PTHR22937:SF222">
    <property type="entry name" value="RING-TYPE E3 UBIQUITIN TRANSFERASE"/>
    <property type="match status" value="1"/>
</dbReference>